<dbReference type="InterPro" id="IPR036397">
    <property type="entry name" value="RNaseH_sf"/>
</dbReference>
<dbReference type="InterPro" id="IPR043128">
    <property type="entry name" value="Rev_trsase/Diguanyl_cyclase"/>
</dbReference>
<feature type="domain" description="Reverse transcriptase" evidence="1">
    <location>
        <begin position="2"/>
        <end position="184"/>
    </location>
</feature>
<dbReference type="AlphaFoldDB" id="A0A1Y1LH23"/>
<dbReference type="InterPro" id="IPR052055">
    <property type="entry name" value="Hepadnavirus_pol/RT"/>
</dbReference>
<evidence type="ECO:0000259" key="1">
    <source>
        <dbReference type="PROSITE" id="PS50878"/>
    </source>
</evidence>
<dbReference type="InterPro" id="IPR000477">
    <property type="entry name" value="RT_dom"/>
</dbReference>
<reference evidence="2" key="1">
    <citation type="journal article" date="2016" name="Sci. Rep.">
        <title>Molecular characterization of firefly nuptial gifts: a multi-omics approach sheds light on postcopulatory sexual selection.</title>
        <authorList>
            <person name="Al-Wathiqui N."/>
            <person name="Fallon T.R."/>
            <person name="South A."/>
            <person name="Weng J.K."/>
            <person name="Lewis S.M."/>
        </authorList>
    </citation>
    <scope>NUCLEOTIDE SEQUENCE</scope>
</reference>
<protein>
    <recommendedName>
        <fullName evidence="1">Reverse transcriptase domain-containing protein</fullName>
    </recommendedName>
</protein>
<dbReference type="SUPFAM" id="SSF56672">
    <property type="entry name" value="DNA/RNA polymerases"/>
    <property type="match status" value="1"/>
</dbReference>
<dbReference type="Gene3D" id="3.10.10.10">
    <property type="entry name" value="HIV Type 1 Reverse Transcriptase, subunit A, domain 1"/>
    <property type="match status" value="1"/>
</dbReference>
<name>A0A1Y1LH23_PHOPY</name>
<dbReference type="GO" id="GO:0003676">
    <property type="term" value="F:nucleic acid binding"/>
    <property type="evidence" value="ECO:0007669"/>
    <property type="project" value="InterPro"/>
</dbReference>
<organism evidence="2">
    <name type="scientific">Photinus pyralis</name>
    <name type="common">Common eastern firefly</name>
    <name type="synonym">Lampyris pyralis</name>
    <dbReference type="NCBI Taxonomy" id="7054"/>
    <lineage>
        <taxon>Eukaryota</taxon>
        <taxon>Metazoa</taxon>
        <taxon>Ecdysozoa</taxon>
        <taxon>Arthropoda</taxon>
        <taxon>Hexapoda</taxon>
        <taxon>Insecta</taxon>
        <taxon>Pterygota</taxon>
        <taxon>Neoptera</taxon>
        <taxon>Endopterygota</taxon>
        <taxon>Coleoptera</taxon>
        <taxon>Polyphaga</taxon>
        <taxon>Elateriformia</taxon>
        <taxon>Elateroidea</taxon>
        <taxon>Lampyridae</taxon>
        <taxon>Lampyrinae</taxon>
        <taxon>Photinus</taxon>
    </lineage>
</organism>
<dbReference type="EMBL" id="GEZM01057680">
    <property type="protein sequence ID" value="JAV72153.1"/>
    <property type="molecule type" value="Transcribed_RNA"/>
</dbReference>
<dbReference type="GO" id="GO:0071897">
    <property type="term" value="P:DNA biosynthetic process"/>
    <property type="evidence" value="ECO:0007669"/>
    <property type="project" value="UniProtKB-ARBA"/>
</dbReference>
<dbReference type="EMBL" id="GEZM01057679">
    <property type="protein sequence ID" value="JAV72156.1"/>
    <property type="molecule type" value="Transcribed_RNA"/>
</dbReference>
<sequence>MGAISHVAECADQFVSNIFLVPKPDGKFRLILNLKYLNLFVLYKHFKLEDIKVVKTLICRSSFLAKIDLKDAYFLLSVDFDHRKYLRFLFNGMLYQFNCLPFGLSCAPYIFTKILKPVVSHLRASGFCSVVYLDDFLLFGDSKRDCSLNVAYTVNLLESLGFIINREKSVFTPKHQCDFLGFTLNTNEMIISPPTNKRVKLLQLLIRFSRLKSCKIRDFAALLGKLVSINPAIKYGWVYTRSFERIKYLALLRHKNDYNATMSIPRTLGEDFDWWLKNISTSFNSLNKLDFSLENFSDASRSGWGAYCKGMKTGGYWSLSEQADHINILELKAALFGLKCFANGLKNVNILCRIDNTTAIACINKMGSVQYPQLTRLARTIWKWCESRNIFIFASYIKSRDNLEADRESRRNLSFETEWELSDKAYRKITSTFGFPVIDLFASRLNKKCKIFVSWFRDPEAFEVDAFTLIWTNLFFYAFPPFAIILRTLCKIKTDQARGILIVPLWPAQPWFPMFRSLLVGQPIVFKPDINLLSLNRQPHPMWKNLTLVAGILSGQH</sequence>
<dbReference type="EMBL" id="GEZM01057682">
    <property type="protein sequence ID" value="JAV72146.1"/>
    <property type="molecule type" value="Transcribed_RNA"/>
</dbReference>
<dbReference type="Gene3D" id="3.30.70.270">
    <property type="match status" value="1"/>
</dbReference>
<dbReference type="EMBL" id="GEZM01057678">
    <property type="protein sequence ID" value="JAV72158.1"/>
    <property type="molecule type" value="Transcribed_RNA"/>
</dbReference>
<dbReference type="PROSITE" id="PS50878">
    <property type="entry name" value="RT_POL"/>
    <property type="match status" value="1"/>
</dbReference>
<accession>A0A1Y1LH23</accession>
<evidence type="ECO:0000313" key="2">
    <source>
        <dbReference type="EMBL" id="JAV72158.1"/>
    </source>
</evidence>
<dbReference type="PANTHER" id="PTHR33050:SF7">
    <property type="entry name" value="RIBONUCLEASE H"/>
    <property type="match status" value="1"/>
</dbReference>
<dbReference type="CDD" id="cd09275">
    <property type="entry name" value="RNase_HI_RT_DIRS1"/>
    <property type="match status" value="1"/>
</dbReference>
<proteinExistence type="predicted"/>
<dbReference type="PANTHER" id="PTHR33050">
    <property type="entry name" value="REVERSE TRANSCRIPTASE DOMAIN-CONTAINING PROTEIN"/>
    <property type="match status" value="1"/>
</dbReference>
<dbReference type="CDD" id="cd03714">
    <property type="entry name" value="RT_DIRS1"/>
    <property type="match status" value="1"/>
</dbReference>
<dbReference type="Gene3D" id="3.30.420.10">
    <property type="entry name" value="Ribonuclease H-like superfamily/Ribonuclease H"/>
    <property type="match status" value="1"/>
</dbReference>
<dbReference type="InterPro" id="IPR043502">
    <property type="entry name" value="DNA/RNA_pol_sf"/>
</dbReference>
<dbReference type="Pfam" id="PF00078">
    <property type="entry name" value="RVT_1"/>
    <property type="match status" value="1"/>
</dbReference>